<protein>
    <submittedName>
        <fullName evidence="4">Carbon-nitrogen hydrolase</fullName>
    </submittedName>
</protein>
<keyword evidence="2" id="KW-0472">Membrane</keyword>
<gene>
    <name evidence="4" type="ORF">CI238_04177</name>
</gene>
<name>A0A167CI64_COLIC</name>
<sequence>MASTRPIVKVAAVQAAPVSFDLEKSLQKLNKLTEEAAAAGADLVVFPEAFLSAYPWRYAFDVTIGAREPRGRKWFAKYLDSAVEVPSPAFERLSETARANNVLLQIGIIEKAGGTLYCTALLLDREGKMVYKHRKLIPTAGERLVWGRGSGDGLQVSQTDVGRVGSLICWENYMPAARMALYQQGIEIYVAPNADDLPAWTASMQHIAKEGRCFVVSVNSVCKVSDFPSDYPPFTAEHPDRRPDGGQWEPDDIVNHGGSCIVGPLGTFLAEPVWDKETVIYADLRMADLAESRLDFDPVGSYSRPDVLRAVLLLASETFFRGVHVYMIWDVVRLVAAIASIFSPSSSSAALRPLARMAYFIDGKDCMISEWILLAVSYVFVGLRVYTRLFRLREKLALSDYLLILSAFNALGLIICDTLTYQLGVMDNWESSVTLSKISFASNYFYDVGMGFPKMSMLAFYWAYFPADTSPTMRKALWGITAFVGLSYMAILWDDTFFCGKDVSVQWSQEEGACSVFYAPEPFILNFTLNLACYIFVYVLPLTLLVQGVLKPSKGLTIAFVLGLLTIFTTIVRFITLKVGTGQENLVYPLSILEMTLAITVVALPGLKPLLGRSSKSPSFETVEVENQNKNFS</sequence>
<keyword evidence="2" id="KW-1133">Transmembrane helix</keyword>
<dbReference type="CDD" id="cd07564">
    <property type="entry name" value="nitrilases_CHs"/>
    <property type="match status" value="1"/>
</dbReference>
<feature type="transmembrane region" description="Helical" evidence="2">
    <location>
        <begin position="523"/>
        <end position="544"/>
    </location>
</feature>
<dbReference type="PROSITE" id="PS50263">
    <property type="entry name" value="CN_HYDROLASE"/>
    <property type="match status" value="1"/>
</dbReference>
<comment type="similarity">
    <text evidence="1">Belongs to the carbon-nitrogen hydrolase superfamily. Nitrilase family.</text>
</comment>
<dbReference type="Gene3D" id="3.60.110.10">
    <property type="entry name" value="Carbon-nitrogen hydrolase"/>
    <property type="match status" value="1"/>
</dbReference>
<feature type="transmembrane region" description="Helical" evidence="2">
    <location>
        <begin position="444"/>
        <end position="464"/>
    </location>
</feature>
<feature type="transmembrane region" description="Helical" evidence="2">
    <location>
        <begin position="587"/>
        <end position="607"/>
    </location>
</feature>
<keyword evidence="2" id="KW-0812">Transmembrane</keyword>
<organism evidence="4 5">
    <name type="scientific">Colletotrichum incanum</name>
    <name type="common">Soybean anthracnose fungus</name>
    <dbReference type="NCBI Taxonomy" id="1573173"/>
    <lineage>
        <taxon>Eukaryota</taxon>
        <taxon>Fungi</taxon>
        <taxon>Dikarya</taxon>
        <taxon>Ascomycota</taxon>
        <taxon>Pezizomycotina</taxon>
        <taxon>Sordariomycetes</taxon>
        <taxon>Hypocreomycetidae</taxon>
        <taxon>Glomerellales</taxon>
        <taxon>Glomerellaceae</taxon>
        <taxon>Colletotrichum</taxon>
        <taxon>Colletotrichum spaethianum species complex</taxon>
    </lineage>
</organism>
<dbReference type="InterPro" id="IPR003010">
    <property type="entry name" value="C-N_Hydrolase"/>
</dbReference>
<dbReference type="EMBL" id="LFIW01001378">
    <property type="protein sequence ID" value="KZL82621.1"/>
    <property type="molecule type" value="Genomic_DNA"/>
</dbReference>
<feature type="transmembrane region" description="Helical" evidence="2">
    <location>
        <begin position="556"/>
        <end position="575"/>
    </location>
</feature>
<accession>A0A167CI64</accession>
<dbReference type="Pfam" id="PF00795">
    <property type="entry name" value="CN_hydrolase"/>
    <property type="match status" value="1"/>
</dbReference>
<evidence type="ECO:0000259" key="3">
    <source>
        <dbReference type="PROSITE" id="PS50263"/>
    </source>
</evidence>
<evidence type="ECO:0000313" key="5">
    <source>
        <dbReference type="Proteomes" id="UP000076584"/>
    </source>
</evidence>
<dbReference type="GO" id="GO:0016787">
    <property type="term" value="F:hydrolase activity"/>
    <property type="evidence" value="ECO:0007669"/>
    <property type="project" value="UniProtKB-KW"/>
</dbReference>
<dbReference type="Proteomes" id="UP000076584">
    <property type="component" value="Unassembled WGS sequence"/>
</dbReference>
<evidence type="ECO:0000256" key="2">
    <source>
        <dbReference type="SAM" id="Phobius"/>
    </source>
</evidence>
<dbReference type="InterPro" id="IPR044149">
    <property type="entry name" value="Nitrilases_CHs"/>
</dbReference>
<evidence type="ECO:0000256" key="1">
    <source>
        <dbReference type="ARBA" id="ARBA00008129"/>
    </source>
</evidence>
<feature type="transmembrane region" description="Helical" evidence="2">
    <location>
        <begin position="371"/>
        <end position="389"/>
    </location>
</feature>
<dbReference type="Pfam" id="PF20684">
    <property type="entry name" value="Fung_rhodopsin"/>
    <property type="match status" value="1"/>
</dbReference>
<evidence type="ECO:0000313" key="4">
    <source>
        <dbReference type="EMBL" id="KZL82621.1"/>
    </source>
</evidence>
<comment type="caution">
    <text evidence="4">The sequence shown here is derived from an EMBL/GenBank/DDBJ whole genome shotgun (WGS) entry which is preliminary data.</text>
</comment>
<reference evidence="4 5" key="1">
    <citation type="submission" date="2015-06" db="EMBL/GenBank/DDBJ databases">
        <title>Survival trade-offs in plant roots during colonization by closely related pathogenic and mutualistic fungi.</title>
        <authorList>
            <person name="Hacquard S."/>
            <person name="Kracher B."/>
            <person name="Hiruma K."/>
            <person name="Weinman A."/>
            <person name="Muench P."/>
            <person name="Garrido Oter R."/>
            <person name="Ver Loren van Themaat E."/>
            <person name="Dallerey J.-F."/>
            <person name="Damm U."/>
            <person name="Henrissat B."/>
            <person name="Lespinet O."/>
            <person name="Thon M."/>
            <person name="Kemen E."/>
            <person name="McHardy A.C."/>
            <person name="Schulze-Lefert P."/>
            <person name="O'Connell R.J."/>
        </authorList>
    </citation>
    <scope>NUCLEOTIDE SEQUENCE [LARGE SCALE GENOMIC DNA]</scope>
    <source>
        <strain evidence="4 5">MAFF 238704</strain>
    </source>
</reference>
<dbReference type="STRING" id="1573173.A0A167CI64"/>
<keyword evidence="5" id="KW-1185">Reference proteome</keyword>
<dbReference type="PANTHER" id="PTHR46044:SF1">
    <property type="entry name" value="CN HYDROLASE DOMAIN-CONTAINING PROTEIN"/>
    <property type="match status" value="1"/>
</dbReference>
<keyword evidence="4" id="KW-0378">Hydrolase</keyword>
<dbReference type="InterPro" id="IPR049326">
    <property type="entry name" value="Rhodopsin_dom_fungi"/>
</dbReference>
<dbReference type="SUPFAM" id="SSF56317">
    <property type="entry name" value="Carbon-nitrogen hydrolase"/>
    <property type="match status" value="1"/>
</dbReference>
<dbReference type="InterPro" id="IPR036526">
    <property type="entry name" value="C-N_Hydrolase_sf"/>
</dbReference>
<feature type="transmembrane region" description="Helical" evidence="2">
    <location>
        <begin position="401"/>
        <end position="424"/>
    </location>
</feature>
<dbReference type="AlphaFoldDB" id="A0A167CI64"/>
<dbReference type="PANTHER" id="PTHR46044">
    <property type="entry name" value="NITRILASE"/>
    <property type="match status" value="1"/>
</dbReference>
<feature type="transmembrane region" description="Helical" evidence="2">
    <location>
        <begin position="476"/>
        <end position="493"/>
    </location>
</feature>
<proteinExistence type="inferred from homology"/>
<feature type="domain" description="CN hydrolase" evidence="3">
    <location>
        <begin position="8"/>
        <end position="286"/>
    </location>
</feature>